<evidence type="ECO:0000259" key="1">
    <source>
        <dbReference type="Pfam" id="PF14302"/>
    </source>
</evidence>
<gene>
    <name evidence="2" type="ORF">N7U62_10875</name>
</gene>
<dbReference type="Proteomes" id="UP001300692">
    <property type="component" value="Unassembled WGS sequence"/>
</dbReference>
<evidence type="ECO:0000313" key="3">
    <source>
        <dbReference type="Proteomes" id="UP001300692"/>
    </source>
</evidence>
<keyword evidence="3" id="KW-1185">Reference proteome</keyword>
<protein>
    <submittedName>
        <fullName evidence="2">DUF4377 domain-containing protein</fullName>
    </submittedName>
</protein>
<reference evidence="2 3" key="1">
    <citation type="submission" date="2022-10" db="EMBL/GenBank/DDBJ databases">
        <title>Comparative genomics and taxonomic characterization of three novel marine species of genus Reichenbachiella exhibiting antioxidant and polysaccharide degradation activities.</title>
        <authorList>
            <person name="Muhammad N."/>
            <person name="Lee Y.-J."/>
            <person name="Ko J."/>
            <person name="Kim S.-G."/>
        </authorList>
    </citation>
    <scope>NUCLEOTIDE SEQUENCE [LARGE SCALE GENOMIC DNA]</scope>
    <source>
        <strain evidence="2 3">ABR2-5</strain>
    </source>
</reference>
<dbReference type="RefSeq" id="WP_264137996.1">
    <property type="nucleotide sequence ID" value="NZ_JAOYOD010000001.1"/>
</dbReference>
<sequence length="190" mass="21854">MKRLQLLWIALPLIFASCEEENFLREEQVRIDHYQTVASGEGLQLVYRVQIDEQIGSDNWSYRYDPIEGLDYEWGYVYDVKVEVIKVNDPPADGSSRRYKLKELISKTPVESNVSFEIGLKNVDYSSESFVQLHIEEGYQLLSEVPIACDAEVCNELYPTLESESYVQGKFHHVGDGSIYLDQIIVSAMK</sequence>
<accession>A0ABT3CUD4</accession>
<evidence type="ECO:0000313" key="2">
    <source>
        <dbReference type="EMBL" id="MCV9387169.1"/>
    </source>
</evidence>
<dbReference type="PROSITE" id="PS51257">
    <property type="entry name" value="PROKAR_LIPOPROTEIN"/>
    <property type="match status" value="1"/>
</dbReference>
<comment type="caution">
    <text evidence="2">The sequence shown here is derived from an EMBL/GenBank/DDBJ whole genome shotgun (WGS) entry which is preliminary data.</text>
</comment>
<feature type="domain" description="DUF4377" evidence="1">
    <location>
        <begin position="33"/>
        <end position="107"/>
    </location>
</feature>
<name>A0ABT3CUD4_9BACT</name>
<organism evidence="2 3">
    <name type="scientific">Reichenbachiella ulvae</name>
    <dbReference type="NCBI Taxonomy" id="2980104"/>
    <lineage>
        <taxon>Bacteria</taxon>
        <taxon>Pseudomonadati</taxon>
        <taxon>Bacteroidota</taxon>
        <taxon>Cytophagia</taxon>
        <taxon>Cytophagales</taxon>
        <taxon>Reichenbachiellaceae</taxon>
        <taxon>Reichenbachiella</taxon>
    </lineage>
</organism>
<dbReference type="Pfam" id="PF14302">
    <property type="entry name" value="DUF4377"/>
    <property type="match status" value="1"/>
</dbReference>
<dbReference type="EMBL" id="JAOYOD010000001">
    <property type="protein sequence ID" value="MCV9387169.1"/>
    <property type="molecule type" value="Genomic_DNA"/>
</dbReference>
<dbReference type="InterPro" id="IPR025485">
    <property type="entry name" value="DUF4377"/>
</dbReference>
<proteinExistence type="predicted"/>